<keyword evidence="2" id="KW-1003">Cell membrane</keyword>
<keyword evidence="5 10" id="KW-0552">Olfaction</keyword>
<evidence type="ECO:0000256" key="6">
    <source>
        <dbReference type="ARBA" id="ARBA00022989"/>
    </source>
</evidence>
<evidence type="ECO:0000256" key="3">
    <source>
        <dbReference type="ARBA" id="ARBA00022606"/>
    </source>
</evidence>
<dbReference type="GO" id="GO:0005886">
    <property type="term" value="C:plasma membrane"/>
    <property type="evidence" value="ECO:0007669"/>
    <property type="project" value="UniProtKB-SubCell"/>
</dbReference>
<feature type="transmembrane region" description="Helical" evidence="10">
    <location>
        <begin position="120"/>
        <end position="139"/>
    </location>
</feature>
<proteinExistence type="inferred from homology"/>
<dbReference type="PANTHER" id="PTHR21137:SF35">
    <property type="entry name" value="ODORANT RECEPTOR 19A-RELATED"/>
    <property type="match status" value="1"/>
</dbReference>
<evidence type="ECO:0000256" key="2">
    <source>
        <dbReference type="ARBA" id="ARBA00022475"/>
    </source>
</evidence>
<protein>
    <recommendedName>
        <fullName evidence="10">Odorant receptor</fullName>
    </recommendedName>
</protein>
<keyword evidence="4 10" id="KW-0812">Transmembrane</keyword>
<dbReference type="PANTHER" id="PTHR21137">
    <property type="entry name" value="ODORANT RECEPTOR"/>
    <property type="match status" value="1"/>
</dbReference>
<comment type="similarity">
    <text evidence="10">Belongs to the insect chemoreceptor superfamily. Heteromeric odorant receptor channel (TC 1.A.69) family.</text>
</comment>
<name>A0AAW1DEE7_9HEMI</name>
<feature type="transmembrane region" description="Helical" evidence="10">
    <location>
        <begin position="24"/>
        <end position="49"/>
    </location>
</feature>
<keyword evidence="6 10" id="KW-1133">Transmembrane helix</keyword>
<evidence type="ECO:0000256" key="7">
    <source>
        <dbReference type="ARBA" id="ARBA00023136"/>
    </source>
</evidence>
<keyword evidence="12" id="KW-1185">Reference proteome</keyword>
<keyword evidence="7 10" id="KW-0472">Membrane</keyword>
<evidence type="ECO:0000313" key="12">
    <source>
        <dbReference type="Proteomes" id="UP001461498"/>
    </source>
</evidence>
<dbReference type="InterPro" id="IPR004117">
    <property type="entry name" value="7tm6_olfct_rcpt"/>
</dbReference>
<evidence type="ECO:0000256" key="9">
    <source>
        <dbReference type="ARBA" id="ARBA00023224"/>
    </source>
</evidence>
<dbReference type="GO" id="GO:0007165">
    <property type="term" value="P:signal transduction"/>
    <property type="evidence" value="ECO:0007669"/>
    <property type="project" value="UniProtKB-KW"/>
</dbReference>
<keyword evidence="3 10" id="KW-0716">Sensory transduction</keyword>
<dbReference type="GO" id="GO:0004984">
    <property type="term" value="F:olfactory receptor activity"/>
    <property type="evidence" value="ECO:0007669"/>
    <property type="project" value="InterPro"/>
</dbReference>
<reference evidence="11 12" key="1">
    <citation type="submission" date="2022-12" db="EMBL/GenBank/DDBJ databases">
        <title>Chromosome-level genome assembly of true bugs.</title>
        <authorList>
            <person name="Ma L."/>
            <person name="Li H."/>
        </authorList>
    </citation>
    <scope>NUCLEOTIDE SEQUENCE [LARGE SCALE GENOMIC DNA]</scope>
    <source>
        <strain evidence="11">Lab_2022b</strain>
    </source>
</reference>
<dbReference type="GO" id="GO:0005549">
    <property type="term" value="F:odorant binding"/>
    <property type="evidence" value="ECO:0007669"/>
    <property type="project" value="InterPro"/>
</dbReference>
<evidence type="ECO:0000256" key="5">
    <source>
        <dbReference type="ARBA" id="ARBA00022725"/>
    </source>
</evidence>
<dbReference type="Proteomes" id="UP001461498">
    <property type="component" value="Unassembled WGS sequence"/>
</dbReference>
<comment type="caution">
    <text evidence="11">The sequence shown here is derived from an EMBL/GenBank/DDBJ whole genome shotgun (WGS) entry which is preliminary data.</text>
</comment>
<evidence type="ECO:0000256" key="4">
    <source>
        <dbReference type="ARBA" id="ARBA00022692"/>
    </source>
</evidence>
<evidence type="ECO:0000256" key="8">
    <source>
        <dbReference type="ARBA" id="ARBA00023170"/>
    </source>
</evidence>
<sequence length="367" mass="42383">MSPIKFACNFARIFGLLNSEDRPWGLILTVYHVFMLIWGLFGPLIFAVLKSDNLTEMFQGLSLVFGYIHLTGKVINILAQEKKIRKLLGRLEIVRLETMENDEAETFILRADKFLIKFNIIYSTLIVSFPFTSATLNFIDNYKTEFKNLHLAFPIWIPWNINEFWKYLGGLICQVLVLVTGNGYYGSFVALQFTFAFQISGFLKALQHHLETYGPNSKTIYQQHANIIGLIKEYNSIFSGQMYLEILVSPVQPCGFGYALIKALSRNDQSAFSLIPITMVTVTTSFTVCYSGQEVHTQMENLHASAYMNSWYEEKPKVRRDLLQMMILTKNPTVFNYRRWVHFDYVTFSTVMQGVYTYLSMMAHFAN</sequence>
<accession>A0AAW1DEE7</accession>
<comment type="caution">
    <text evidence="10">Lacks conserved residue(s) required for the propagation of feature annotation.</text>
</comment>
<dbReference type="EMBL" id="JAPXFL010000005">
    <property type="protein sequence ID" value="KAK9506919.1"/>
    <property type="molecule type" value="Genomic_DNA"/>
</dbReference>
<evidence type="ECO:0000256" key="1">
    <source>
        <dbReference type="ARBA" id="ARBA00004651"/>
    </source>
</evidence>
<gene>
    <name evidence="11" type="ORF">O3M35_008767</name>
</gene>
<dbReference type="Pfam" id="PF02949">
    <property type="entry name" value="7tm_6"/>
    <property type="match status" value="1"/>
</dbReference>
<comment type="subcellular location">
    <subcellularLocation>
        <location evidence="1 10">Cell membrane</location>
        <topology evidence="1 10">Multi-pass membrane protein</topology>
    </subcellularLocation>
</comment>
<keyword evidence="9 10" id="KW-0807">Transducer</keyword>
<dbReference type="AlphaFoldDB" id="A0AAW1DEE7"/>
<evidence type="ECO:0000313" key="11">
    <source>
        <dbReference type="EMBL" id="KAK9506919.1"/>
    </source>
</evidence>
<feature type="transmembrane region" description="Helical" evidence="10">
    <location>
        <begin position="61"/>
        <end position="79"/>
    </location>
</feature>
<feature type="transmembrane region" description="Helical" evidence="10">
    <location>
        <begin position="164"/>
        <end position="185"/>
    </location>
</feature>
<evidence type="ECO:0000256" key="10">
    <source>
        <dbReference type="RuleBase" id="RU351113"/>
    </source>
</evidence>
<keyword evidence="8 10" id="KW-0675">Receptor</keyword>
<organism evidence="11 12">
    <name type="scientific">Rhynocoris fuscipes</name>
    <dbReference type="NCBI Taxonomy" id="488301"/>
    <lineage>
        <taxon>Eukaryota</taxon>
        <taxon>Metazoa</taxon>
        <taxon>Ecdysozoa</taxon>
        <taxon>Arthropoda</taxon>
        <taxon>Hexapoda</taxon>
        <taxon>Insecta</taxon>
        <taxon>Pterygota</taxon>
        <taxon>Neoptera</taxon>
        <taxon>Paraneoptera</taxon>
        <taxon>Hemiptera</taxon>
        <taxon>Heteroptera</taxon>
        <taxon>Panheteroptera</taxon>
        <taxon>Cimicomorpha</taxon>
        <taxon>Reduviidae</taxon>
        <taxon>Harpactorinae</taxon>
        <taxon>Harpactorini</taxon>
        <taxon>Rhynocoris</taxon>
    </lineage>
</organism>